<feature type="repeat" description="Cell wall-binding" evidence="6">
    <location>
        <begin position="324"/>
        <end position="343"/>
    </location>
</feature>
<feature type="chain" id="PRO_5038910418" evidence="7">
    <location>
        <begin position="26"/>
        <end position="662"/>
    </location>
</feature>
<keyword evidence="5" id="KW-0788">Thiol protease</keyword>
<dbReference type="AlphaFoldDB" id="A0A9D0ZV81"/>
<reference evidence="9" key="1">
    <citation type="submission" date="2020-10" db="EMBL/GenBank/DDBJ databases">
        <authorList>
            <person name="Gilroy R."/>
        </authorList>
    </citation>
    <scope>NUCLEOTIDE SEQUENCE</scope>
    <source>
        <strain evidence="9">ChiSjej3B21-11622</strain>
    </source>
</reference>
<comment type="caution">
    <text evidence="9">The sequence shown here is derived from an EMBL/GenBank/DDBJ whole genome shotgun (WGS) entry which is preliminary data.</text>
</comment>
<protein>
    <submittedName>
        <fullName evidence="9">C40 family peptidase</fullName>
    </submittedName>
</protein>
<evidence type="ECO:0000256" key="4">
    <source>
        <dbReference type="ARBA" id="ARBA00022801"/>
    </source>
</evidence>
<dbReference type="PROSITE" id="PS51935">
    <property type="entry name" value="NLPC_P60"/>
    <property type="match status" value="1"/>
</dbReference>
<evidence type="ECO:0000256" key="3">
    <source>
        <dbReference type="ARBA" id="ARBA00022737"/>
    </source>
</evidence>
<dbReference type="EMBL" id="DVFT01000028">
    <property type="protein sequence ID" value="HIQ95308.1"/>
    <property type="molecule type" value="Genomic_DNA"/>
</dbReference>
<gene>
    <name evidence="9" type="ORF">IAB26_01975</name>
</gene>
<dbReference type="PROSITE" id="PS51170">
    <property type="entry name" value="CW"/>
    <property type="match status" value="2"/>
</dbReference>
<dbReference type="SUPFAM" id="SSF69360">
    <property type="entry name" value="Cell wall binding repeat"/>
    <property type="match status" value="3"/>
</dbReference>
<keyword evidence="3" id="KW-0677">Repeat</keyword>
<dbReference type="Pfam" id="PF19085">
    <property type="entry name" value="Choline_bind_2"/>
    <property type="match status" value="2"/>
</dbReference>
<dbReference type="InterPro" id="IPR018337">
    <property type="entry name" value="Cell_wall/Cho-bd_repeat"/>
</dbReference>
<accession>A0A9D0ZV81</accession>
<evidence type="ECO:0000256" key="1">
    <source>
        <dbReference type="ARBA" id="ARBA00007074"/>
    </source>
</evidence>
<reference evidence="9" key="2">
    <citation type="journal article" date="2021" name="PeerJ">
        <title>Extensive microbial diversity within the chicken gut microbiome revealed by metagenomics and culture.</title>
        <authorList>
            <person name="Gilroy R."/>
            <person name="Ravi A."/>
            <person name="Getino M."/>
            <person name="Pursley I."/>
            <person name="Horton D.L."/>
            <person name="Alikhan N.F."/>
            <person name="Baker D."/>
            <person name="Gharbi K."/>
            <person name="Hall N."/>
            <person name="Watson M."/>
            <person name="Adriaenssens E.M."/>
            <person name="Foster-Nyarko E."/>
            <person name="Jarju S."/>
            <person name="Secka A."/>
            <person name="Antonio M."/>
            <person name="Oren A."/>
            <person name="Chaudhuri R.R."/>
            <person name="La Ragione R."/>
            <person name="Hildebrand F."/>
            <person name="Pallen M.J."/>
        </authorList>
    </citation>
    <scope>NUCLEOTIDE SEQUENCE</scope>
    <source>
        <strain evidence="9">ChiSjej3B21-11622</strain>
    </source>
</reference>
<feature type="repeat" description="Cell wall-binding" evidence="6">
    <location>
        <begin position="265"/>
        <end position="284"/>
    </location>
</feature>
<keyword evidence="4" id="KW-0378">Hydrolase</keyword>
<evidence type="ECO:0000313" key="10">
    <source>
        <dbReference type="Proteomes" id="UP000886886"/>
    </source>
</evidence>
<feature type="signal peptide" evidence="7">
    <location>
        <begin position="1"/>
        <end position="25"/>
    </location>
</feature>
<dbReference type="Pfam" id="PF01473">
    <property type="entry name" value="Choline_bind_1"/>
    <property type="match status" value="3"/>
</dbReference>
<evidence type="ECO:0000313" key="9">
    <source>
        <dbReference type="EMBL" id="HIQ95308.1"/>
    </source>
</evidence>
<dbReference type="PANTHER" id="PTHR47053:SF1">
    <property type="entry name" value="MUREIN DD-ENDOPEPTIDASE MEPH-RELATED"/>
    <property type="match status" value="1"/>
</dbReference>
<evidence type="ECO:0000256" key="7">
    <source>
        <dbReference type="SAM" id="SignalP"/>
    </source>
</evidence>
<keyword evidence="7" id="KW-0732">Signal</keyword>
<evidence type="ECO:0000256" key="5">
    <source>
        <dbReference type="ARBA" id="ARBA00022807"/>
    </source>
</evidence>
<feature type="domain" description="NlpC/P60" evidence="8">
    <location>
        <begin position="536"/>
        <end position="662"/>
    </location>
</feature>
<evidence type="ECO:0000256" key="2">
    <source>
        <dbReference type="ARBA" id="ARBA00022670"/>
    </source>
</evidence>
<dbReference type="SUPFAM" id="SSF54001">
    <property type="entry name" value="Cysteine proteinases"/>
    <property type="match status" value="1"/>
</dbReference>
<organism evidence="9 10">
    <name type="scientific">Candidatus Limivivens merdigallinarum</name>
    <dbReference type="NCBI Taxonomy" id="2840859"/>
    <lineage>
        <taxon>Bacteria</taxon>
        <taxon>Bacillati</taxon>
        <taxon>Bacillota</taxon>
        <taxon>Clostridia</taxon>
        <taxon>Lachnospirales</taxon>
        <taxon>Lachnospiraceae</taxon>
        <taxon>Lachnospiraceae incertae sedis</taxon>
        <taxon>Candidatus Limivivens</taxon>
    </lineage>
</organism>
<dbReference type="Pfam" id="PF19127">
    <property type="entry name" value="Choline_bind_3"/>
    <property type="match status" value="1"/>
</dbReference>
<dbReference type="GO" id="GO:0006508">
    <property type="term" value="P:proteolysis"/>
    <property type="evidence" value="ECO:0007669"/>
    <property type="project" value="UniProtKB-KW"/>
</dbReference>
<evidence type="ECO:0000256" key="6">
    <source>
        <dbReference type="PROSITE-ProRule" id="PRU00591"/>
    </source>
</evidence>
<dbReference type="InterPro" id="IPR000064">
    <property type="entry name" value="NLP_P60_dom"/>
</dbReference>
<evidence type="ECO:0000259" key="8">
    <source>
        <dbReference type="PROSITE" id="PS51935"/>
    </source>
</evidence>
<dbReference type="GO" id="GO:0008234">
    <property type="term" value="F:cysteine-type peptidase activity"/>
    <property type="evidence" value="ECO:0007669"/>
    <property type="project" value="UniProtKB-KW"/>
</dbReference>
<keyword evidence="2" id="KW-0645">Protease</keyword>
<comment type="similarity">
    <text evidence="1">Belongs to the peptidase C40 family.</text>
</comment>
<dbReference type="Proteomes" id="UP000886886">
    <property type="component" value="Unassembled WGS sequence"/>
</dbReference>
<proteinExistence type="inferred from homology"/>
<dbReference type="Gene3D" id="3.90.1720.10">
    <property type="entry name" value="endopeptidase domain like (from Nostoc punctiforme)"/>
    <property type="match status" value="1"/>
</dbReference>
<dbReference type="InterPro" id="IPR038765">
    <property type="entry name" value="Papain-like_cys_pep_sf"/>
</dbReference>
<sequence>MKKRVGIAALAAMCFSLCVPQQNLADEVLREAESLGRAESSAVTAIGEEDKETAAEKRRGWVTEPDGKVYYYDRKGEKQTGLLTLDGKVYDLDSRTGERLTGIQKIGKRYYFFHPKTGERKRGWVDYEGKRYYFCRNWYAVKGKRKIGKNRYYFNSRGELYRSCIVRGKYLADERGRLVRGWYTLNGKRYYASPSNYLIKKGGWHKIGGERYYFEPDGSVRQLSGLVKRGKKYYYYDPNTGKPKSGWVNHGKNRYYFSRGTKAAYTGWHKIKGKKYYFSSKGKLYRNTWVAKKYYVDTDGARQYGWLQMAGQKYYLNETTGLRATGWTTVGKYQYYFDKDGVMQKETWVDDCYLKPNGRMAKSTWVGGVYVGRDGKKTGKTRQPGLFRNGKYTYYLNDQYEKVKGWVAHEGKYYYFQPTNARMATDQWVDGYYIGSDGARLMNQMVKLSDGKTYLFLADGSKATGIMEYNGKKYHFKNVTGEQDTGLMTVDGYLYYFDPDLGGAMVVSDTRTISGTVYTFDEQGHMTSQAADPSEDALGERIAQYAQQFIGNPYVYGGNSLVSGTDCSGFVNLVFAHFGIKVPRTTWTLYEGVEGYATPKYVSQAELKPGDLIFYYSDIRHVAIYIGDGKIVHASNSKPYPAGGIKISNYDWTWIKGCVRYW</sequence>
<dbReference type="PANTHER" id="PTHR47053">
    <property type="entry name" value="MUREIN DD-ENDOPEPTIDASE MEPH-RELATED"/>
    <property type="match status" value="1"/>
</dbReference>
<dbReference type="InterPro" id="IPR051202">
    <property type="entry name" value="Peptidase_C40"/>
</dbReference>
<name>A0A9D0ZV81_9FIRM</name>
<dbReference type="Gene3D" id="2.10.270.10">
    <property type="entry name" value="Cholin Binding"/>
    <property type="match status" value="6"/>
</dbReference>
<dbReference type="Pfam" id="PF00877">
    <property type="entry name" value="NLPC_P60"/>
    <property type="match status" value="1"/>
</dbReference>